<gene>
    <name evidence="1" type="ordered locus">Ksed_10780</name>
</gene>
<dbReference type="Proteomes" id="UP000006666">
    <property type="component" value="Chromosome"/>
</dbReference>
<dbReference type="STRING" id="478801.Ksed_10780"/>
<accession>C7NGL2</accession>
<evidence type="ECO:0000313" key="1">
    <source>
        <dbReference type="EMBL" id="ACV06120.1"/>
    </source>
</evidence>
<name>C7NGL2_KYTSD</name>
<keyword evidence="2" id="KW-1185">Reference proteome</keyword>
<dbReference type="eggNOG" id="ENOG5032SM3">
    <property type="taxonomic scope" value="Bacteria"/>
</dbReference>
<dbReference type="AlphaFoldDB" id="C7NGL2"/>
<protein>
    <recommendedName>
        <fullName evidence="3">DUF3515 domain-containing protein</fullName>
    </recommendedName>
</protein>
<dbReference type="EMBL" id="CP001686">
    <property type="protein sequence ID" value="ACV06120.1"/>
    <property type="molecule type" value="Genomic_DNA"/>
</dbReference>
<dbReference type="InterPro" id="IPR021903">
    <property type="entry name" value="DUF3515"/>
</dbReference>
<dbReference type="RefSeq" id="WP_015779065.1">
    <property type="nucleotide sequence ID" value="NC_013169.1"/>
</dbReference>
<dbReference type="HOGENOM" id="CLU_111512_2_0_11"/>
<organism evidence="1 2">
    <name type="scientific">Kytococcus sedentarius (strain ATCC 14392 / DSM 20547 / JCM 11482 / CCUG 33030 / NBRC 15357 / NCTC 11040 / CCM 314 / 541)</name>
    <name type="common">Micrococcus sedentarius</name>
    <dbReference type="NCBI Taxonomy" id="478801"/>
    <lineage>
        <taxon>Bacteria</taxon>
        <taxon>Bacillati</taxon>
        <taxon>Actinomycetota</taxon>
        <taxon>Actinomycetes</taxon>
        <taxon>Micrococcales</taxon>
        <taxon>Kytococcaceae</taxon>
        <taxon>Kytococcus</taxon>
    </lineage>
</organism>
<evidence type="ECO:0008006" key="3">
    <source>
        <dbReference type="Google" id="ProtNLM"/>
    </source>
</evidence>
<reference evidence="1 2" key="1">
    <citation type="journal article" date="2009" name="Stand. Genomic Sci.">
        <title>Complete genome sequence of Kytococcus sedentarius type strain (541).</title>
        <authorList>
            <person name="Sims D."/>
            <person name="Brettin T."/>
            <person name="Detter J.C."/>
            <person name="Han C."/>
            <person name="Lapidus A."/>
            <person name="Copeland A."/>
            <person name="Glavina Del Rio T."/>
            <person name="Nolan M."/>
            <person name="Chen F."/>
            <person name="Lucas S."/>
            <person name="Tice H."/>
            <person name="Cheng J.F."/>
            <person name="Bruce D."/>
            <person name="Goodwin L."/>
            <person name="Pitluck S."/>
            <person name="Ovchinnikova G."/>
            <person name="Pati A."/>
            <person name="Ivanova N."/>
            <person name="Mavrommatis K."/>
            <person name="Chen A."/>
            <person name="Palaniappan K."/>
            <person name="D'haeseleer P."/>
            <person name="Chain P."/>
            <person name="Bristow J."/>
            <person name="Eisen J.A."/>
            <person name="Markowitz V."/>
            <person name="Hugenholtz P."/>
            <person name="Schneider S."/>
            <person name="Goker M."/>
            <person name="Pukall R."/>
            <person name="Kyrpides N.C."/>
            <person name="Klenk H.P."/>
        </authorList>
    </citation>
    <scope>NUCLEOTIDE SEQUENCE [LARGE SCALE GENOMIC DNA]</scope>
    <source>
        <strain evidence="2">ATCC 14392 / DSM 20547 / JCM 11482 / CCUG 33030 / NBRC 15357 / NCTC 11040 / CCM 314 / 541</strain>
    </source>
</reference>
<proteinExistence type="predicted"/>
<sequence length="166" mass="16792">MPSSRPVAPLQTPSTRRPLVRCGAAALALTAVLAGCSRGEVAISPAPLAGEPVCQEVAEAFPETVADRVAQPVPEEAAGSAAAWGNPPIVARCGVVPPGPTTDPCLTVNKVDWVVQELDDGIALVTYGRTPALEILVPASYPQSADLVAGFAEAAGTLPSTGRACT</sequence>
<dbReference type="KEGG" id="kse:Ksed_10780"/>
<dbReference type="Pfam" id="PF12028">
    <property type="entry name" value="DUF3515"/>
    <property type="match status" value="1"/>
</dbReference>
<evidence type="ECO:0000313" key="2">
    <source>
        <dbReference type="Proteomes" id="UP000006666"/>
    </source>
</evidence>